<dbReference type="Proteomes" id="UP001232019">
    <property type="component" value="Chromosome"/>
</dbReference>
<organism evidence="2">
    <name type="scientific">Marivirga arenosa</name>
    <dbReference type="NCBI Taxonomy" id="3059076"/>
    <lineage>
        <taxon>Bacteria</taxon>
        <taxon>Pseudomonadati</taxon>
        <taxon>Bacteroidota</taxon>
        <taxon>Cytophagia</taxon>
        <taxon>Cytophagales</taxon>
        <taxon>Marivirgaceae</taxon>
        <taxon>Marivirga</taxon>
    </lineage>
</organism>
<dbReference type="Gene3D" id="1.25.40.10">
    <property type="entry name" value="Tetratricopeptide repeat domain"/>
    <property type="match status" value="3"/>
</dbReference>
<dbReference type="PROSITE" id="PS51257">
    <property type="entry name" value="PROKAR_LIPOPROTEIN"/>
    <property type="match status" value="1"/>
</dbReference>
<dbReference type="SMART" id="SM00028">
    <property type="entry name" value="TPR"/>
    <property type="match status" value="5"/>
</dbReference>
<dbReference type="AlphaFoldDB" id="A0AA51ZW45"/>
<evidence type="ECO:0000313" key="2">
    <source>
        <dbReference type="EMBL" id="WNB17819.1"/>
    </source>
</evidence>
<feature type="compositionally biased region" description="Basic and acidic residues" evidence="1">
    <location>
        <begin position="420"/>
        <end position="431"/>
    </location>
</feature>
<dbReference type="SUPFAM" id="SSF81901">
    <property type="entry name" value="HCP-like"/>
    <property type="match status" value="1"/>
</dbReference>
<dbReference type="InterPro" id="IPR003107">
    <property type="entry name" value="HAT"/>
</dbReference>
<proteinExistence type="predicted"/>
<feature type="region of interest" description="Disordered" evidence="1">
    <location>
        <begin position="420"/>
        <end position="454"/>
    </location>
</feature>
<protein>
    <submittedName>
        <fullName evidence="2">Tetratricopeptide repeat protein</fullName>
    </submittedName>
</protein>
<dbReference type="RefSeq" id="WP_322347324.1">
    <property type="nucleotide sequence ID" value="NZ_CP129968.2"/>
</dbReference>
<gene>
    <name evidence="2" type="ORF">QYS47_28245</name>
</gene>
<name>A0AA51ZW45_9BACT</name>
<dbReference type="KEGG" id="marp:QYS47_28245"/>
<feature type="compositionally biased region" description="Polar residues" evidence="1">
    <location>
        <begin position="440"/>
        <end position="454"/>
    </location>
</feature>
<reference evidence="2" key="1">
    <citation type="submission" date="2023-08" db="EMBL/GenBank/DDBJ databases">
        <title>Comparative genomics and taxonomic characterization of three novel marine species of genus Marivirga.</title>
        <authorList>
            <person name="Muhammad N."/>
            <person name="Kim S.-G."/>
        </authorList>
    </citation>
    <scope>NUCLEOTIDE SEQUENCE</scope>
    <source>
        <strain evidence="2">BKB1-2</strain>
    </source>
</reference>
<dbReference type="SMART" id="SM00386">
    <property type="entry name" value="HAT"/>
    <property type="match status" value="2"/>
</dbReference>
<dbReference type="Pfam" id="PF13174">
    <property type="entry name" value="TPR_6"/>
    <property type="match status" value="1"/>
</dbReference>
<feature type="compositionally biased region" description="Low complexity" evidence="1">
    <location>
        <begin position="504"/>
        <end position="516"/>
    </location>
</feature>
<feature type="region of interest" description="Disordered" evidence="1">
    <location>
        <begin position="499"/>
        <end position="520"/>
    </location>
</feature>
<evidence type="ECO:0000256" key="1">
    <source>
        <dbReference type="SAM" id="MobiDB-lite"/>
    </source>
</evidence>
<accession>A0AA51ZW45</accession>
<dbReference type="InterPro" id="IPR019734">
    <property type="entry name" value="TPR_rpt"/>
</dbReference>
<dbReference type="GO" id="GO:0006396">
    <property type="term" value="P:RNA processing"/>
    <property type="evidence" value="ECO:0007669"/>
    <property type="project" value="InterPro"/>
</dbReference>
<sequence>MLIKIKKYRLILFGLFLIIVSCSPENSGVIGYSYHNITAKYNAYFIANEKLDEVLLEIKEAHKNNFNRVLKVKAPIDTNIVNSNTEKIEDIIKKASIAIQRHEVSKWVDDSYILVGIARMLNQEYEESIETLKYVNVNSEDEQTRYYALTHLIRTFTEYGELNNALAVIDYLNRQKLSKSNQRYLYLNAAYYYQITNNPNNVIQYLSAAIKVMPKGPEKAKMHFILGQLFQKSKLDAVAYDNYSQVLENRPPYELSFYARLNMAQVTELTKGEDVKRIRKYFEQLLKDGKNVEFRDKIYYEMAEFELKQGNIKEAIPFYKSSIKSSVDNPRQKSFSYHKLGKVYFDRLKEYPLAKAYYDSAFSIMPKDEPIYPQVETRHAVLSEFIKQINTINENDSLLNLAQMDSLALNNLFLSKRKERIQNEKEQEKKERRAKRNQASYTSNNAFNDSPTIQNNSAPGGGFYFYDPATVAQGRNTFKRIWGDRSLQDNWRTKRNTVFEEESSATTEATASNESVEQPKISEEDLIAQERNEFFNTIPFDTASQRKMHEEMELAYYKLGNIYNFDLQEKEDAITTYEKLLEKYPDTEYRAEILYLLYIYYEERNPEKAKQFSQELLNRFPDTIFGKLIENPNYQEESNVASAKVKLIYEDAYRVYQEQYYDSALTIINNGLNDYPENDYEDNLVLLKTLISGVQNGKNTYRFNLQKFMEDYPESELYSFAKTLLAAIDELDQKQLQKEQIKYIPYFEQTHYFVVVYEKNKALSGILPSEIESFAEKFFPNENLNAGNLIFNDDYSMVLLSEFEGKESAEAFYKKFNSDLSPLKNFNSLNFSNFIISKDNFQIYYQAKMVDSYDEFFNNNYQITP</sequence>
<dbReference type="EMBL" id="CP129968">
    <property type="protein sequence ID" value="WNB17819.1"/>
    <property type="molecule type" value="Genomic_DNA"/>
</dbReference>
<dbReference type="InterPro" id="IPR011990">
    <property type="entry name" value="TPR-like_helical_dom_sf"/>
</dbReference>